<sequence length="128" mass="14226">MILKKVNIEVLDNVAKVAEILSIAKDQSSVKANLYRTAKRVINQVLDLDGVIEKSEAGKFQPMELLAENRSFTKAEAITVLGITKADYEVFWPVVVVLTPEEIKAMKIIELETLILKASAELENLKEG</sequence>
<name>A0A6M3K3M0_9ZZZZ</name>
<dbReference type="EMBL" id="MT142240">
    <property type="protein sequence ID" value="QJA76719.1"/>
    <property type="molecule type" value="Genomic_DNA"/>
</dbReference>
<evidence type="ECO:0008006" key="2">
    <source>
        <dbReference type="Google" id="ProtNLM"/>
    </source>
</evidence>
<dbReference type="AlphaFoldDB" id="A0A6M3K3M0"/>
<reference evidence="1" key="1">
    <citation type="submission" date="2020-03" db="EMBL/GenBank/DDBJ databases">
        <title>The deep terrestrial virosphere.</title>
        <authorList>
            <person name="Holmfeldt K."/>
            <person name="Nilsson E."/>
            <person name="Simone D."/>
            <person name="Lopez-Fernandez M."/>
            <person name="Wu X."/>
            <person name="de Brujin I."/>
            <person name="Lundin D."/>
            <person name="Andersson A."/>
            <person name="Bertilsson S."/>
            <person name="Dopson M."/>
        </authorList>
    </citation>
    <scope>NUCLEOTIDE SEQUENCE</scope>
    <source>
        <strain evidence="1">MM415A01453</strain>
    </source>
</reference>
<accession>A0A6M3K3M0</accession>
<protein>
    <recommendedName>
        <fullName evidence="2">Tail protein</fullName>
    </recommendedName>
</protein>
<gene>
    <name evidence="1" type="ORF">MM415A01453_0002</name>
</gene>
<organism evidence="1">
    <name type="scientific">viral metagenome</name>
    <dbReference type="NCBI Taxonomy" id="1070528"/>
    <lineage>
        <taxon>unclassified sequences</taxon>
        <taxon>metagenomes</taxon>
        <taxon>organismal metagenomes</taxon>
    </lineage>
</organism>
<evidence type="ECO:0000313" key="1">
    <source>
        <dbReference type="EMBL" id="QJA76719.1"/>
    </source>
</evidence>
<proteinExistence type="predicted"/>